<reference evidence="9" key="1">
    <citation type="submission" date="2016-08" db="EMBL/GenBank/DDBJ databases">
        <authorList>
            <person name="Varghese N."/>
            <person name="Submissions Spin"/>
        </authorList>
    </citation>
    <scope>NUCLEOTIDE SEQUENCE [LARGE SCALE GENOMIC DNA]</scope>
    <source>
        <strain evidence="9">HAMBI 2975</strain>
    </source>
</reference>
<evidence type="ECO:0000313" key="8">
    <source>
        <dbReference type="EMBL" id="SCB31820.1"/>
    </source>
</evidence>
<dbReference type="InterPro" id="IPR004839">
    <property type="entry name" value="Aminotransferase_I/II_large"/>
</dbReference>
<dbReference type="InterPro" id="IPR015421">
    <property type="entry name" value="PyrdxlP-dep_Trfase_major"/>
</dbReference>
<dbReference type="Gene3D" id="1.10.10.10">
    <property type="entry name" value="Winged helix-like DNA-binding domain superfamily/Winged helix DNA-binding domain"/>
    <property type="match status" value="1"/>
</dbReference>
<name>A0A1C3VVN2_9HYPH</name>
<dbReference type="InterPro" id="IPR036388">
    <property type="entry name" value="WH-like_DNA-bd_sf"/>
</dbReference>
<comment type="similarity">
    <text evidence="1">In the C-terminal section; belongs to the class-I pyridoxal-phosphate-dependent aminotransferase family.</text>
</comment>
<feature type="region of interest" description="Disordered" evidence="6">
    <location>
        <begin position="85"/>
        <end position="106"/>
    </location>
</feature>
<dbReference type="Gene3D" id="3.90.1150.10">
    <property type="entry name" value="Aspartate Aminotransferase, domain 1"/>
    <property type="match status" value="1"/>
</dbReference>
<dbReference type="Pfam" id="PF00392">
    <property type="entry name" value="GntR"/>
    <property type="match status" value="1"/>
</dbReference>
<dbReference type="RefSeq" id="WP_092712928.1">
    <property type="nucleotide sequence ID" value="NZ_FMAG01000004.1"/>
</dbReference>
<dbReference type="SUPFAM" id="SSF53383">
    <property type="entry name" value="PLP-dependent transferases"/>
    <property type="match status" value="1"/>
</dbReference>
<feature type="domain" description="HTH gntR-type" evidence="7">
    <location>
        <begin position="13"/>
        <end position="81"/>
    </location>
</feature>
<dbReference type="SUPFAM" id="SSF46785">
    <property type="entry name" value="Winged helix' DNA-binding domain"/>
    <property type="match status" value="1"/>
</dbReference>
<keyword evidence="8" id="KW-0808">Transferase</keyword>
<dbReference type="InterPro" id="IPR036390">
    <property type="entry name" value="WH_DNA-bd_sf"/>
</dbReference>
<dbReference type="InterPro" id="IPR051446">
    <property type="entry name" value="HTH_trans_reg/aminotransferase"/>
</dbReference>
<dbReference type="CDD" id="cd07377">
    <property type="entry name" value="WHTH_GntR"/>
    <property type="match status" value="1"/>
</dbReference>
<keyword evidence="4 8" id="KW-0238">DNA-binding</keyword>
<evidence type="ECO:0000256" key="5">
    <source>
        <dbReference type="ARBA" id="ARBA00023163"/>
    </source>
</evidence>
<evidence type="ECO:0000313" key="9">
    <source>
        <dbReference type="Proteomes" id="UP000199101"/>
    </source>
</evidence>
<dbReference type="Proteomes" id="UP000199101">
    <property type="component" value="Unassembled WGS sequence"/>
</dbReference>
<dbReference type="SMART" id="SM00345">
    <property type="entry name" value="HTH_GNTR"/>
    <property type="match status" value="1"/>
</dbReference>
<dbReference type="STRING" id="410764.GA0061103_4357"/>
<dbReference type="Gene3D" id="3.40.640.10">
    <property type="entry name" value="Type I PLP-dependent aspartate aminotransferase-like (Major domain)"/>
    <property type="match status" value="1"/>
</dbReference>
<dbReference type="OrthoDB" id="9794015at2"/>
<proteinExistence type="inferred from homology"/>
<keyword evidence="3" id="KW-0805">Transcription regulation</keyword>
<protein>
    <submittedName>
        <fullName evidence="8">DNA-binding transcriptional regulator, MocR family, contains an aminotransferase domain</fullName>
    </submittedName>
</protein>
<keyword evidence="8" id="KW-0032">Aminotransferase</keyword>
<dbReference type="GO" id="GO:0003677">
    <property type="term" value="F:DNA binding"/>
    <property type="evidence" value="ECO:0007669"/>
    <property type="project" value="UniProtKB-KW"/>
</dbReference>
<dbReference type="InterPro" id="IPR000524">
    <property type="entry name" value="Tscrpt_reg_HTH_GntR"/>
</dbReference>
<keyword evidence="2" id="KW-0663">Pyridoxal phosphate</keyword>
<gene>
    <name evidence="8" type="ORF">GA0061103_4357</name>
</gene>
<sequence>MYDWTPDLSNTDKPRYLALADRIAADIKSGKLTVGDRMPPQRKLASRLGVDFTTVARGYVEAQKRGLVESRTGQGTFVLAQAKPSRSIAPSPRPRTDAVDLSMNLPPEPDDPDLIERMQAGLEMVGRDIVSLLRYQGFGGGVSDKEAASLWLSRRAVVPAQERIFIAPGAHAALIGILGILAKPGQVVLSEAITYPGVRSIAAQLNLSLVGLPMDDEGIEPDAFAAACSKMSPKALYLNPTLQNPTTLTMSEKRREMIAVIARRWGVPIIEDDAYGFIPQHGPAPLASVAPDITWYIAGLAKCIGAGMRTAYVVAPDVRSGWAFAAAVRAATVMASPLTVALATRWIEDGTADAILRFIKTEAAARQLIARQTLKPESYKSDPFSFNIWLPLPQGWTRSAFIGHMRATGIGVVASDSFTVTGNPPEAVRICLGGPASRANVERALAFAAHALEELPEVATSFL</sequence>
<evidence type="ECO:0000259" key="7">
    <source>
        <dbReference type="PROSITE" id="PS50949"/>
    </source>
</evidence>
<evidence type="ECO:0000256" key="3">
    <source>
        <dbReference type="ARBA" id="ARBA00023015"/>
    </source>
</evidence>
<dbReference type="EMBL" id="FMAG01000004">
    <property type="protein sequence ID" value="SCB31820.1"/>
    <property type="molecule type" value="Genomic_DNA"/>
</dbReference>
<evidence type="ECO:0000256" key="2">
    <source>
        <dbReference type="ARBA" id="ARBA00022898"/>
    </source>
</evidence>
<dbReference type="InterPro" id="IPR015422">
    <property type="entry name" value="PyrdxlP-dep_Trfase_small"/>
</dbReference>
<dbReference type="CDD" id="cd00609">
    <property type="entry name" value="AAT_like"/>
    <property type="match status" value="1"/>
</dbReference>
<dbReference type="PANTHER" id="PTHR46577:SF1">
    <property type="entry name" value="HTH-TYPE TRANSCRIPTIONAL REGULATORY PROTEIN GABR"/>
    <property type="match status" value="1"/>
</dbReference>
<accession>A0A1C3VVN2</accession>
<dbReference type="GO" id="GO:0030170">
    <property type="term" value="F:pyridoxal phosphate binding"/>
    <property type="evidence" value="ECO:0007669"/>
    <property type="project" value="InterPro"/>
</dbReference>
<keyword evidence="5" id="KW-0804">Transcription</keyword>
<dbReference type="AlphaFoldDB" id="A0A1C3VVN2"/>
<organism evidence="8 9">
    <name type="scientific">Rhizobium multihospitium</name>
    <dbReference type="NCBI Taxonomy" id="410764"/>
    <lineage>
        <taxon>Bacteria</taxon>
        <taxon>Pseudomonadati</taxon>
        <taxon>Pseudomonadota</taxon>
        <taxon>Alphaproteobacteria</taxon>
        <taxon>Hyphomicrobiales</taxon>
        <taxon>Rhizobiaceae</taxon>
        <taxon>Rhizobium/Agrobacterium group</taxon>
        <taxon>Rhizobium</taxon>
    </lineage>
</organism>
<evidence type="ECO:0000256" key="6">
    <source>
        <dbReference type="SAM" id="MobiDB-lite"/>
    </source>
</evidence>
<dbReference type="Pfam" id="PF00155">
    <property type="entry name" value="Aminotran_1_2"/>
    <property type="match status" value="1"/>
</dbReference>
<evidence type="ECO:0000256" key="4">
    <source>
        <dbReference type="ARBA" id="ARBA00023125"/>
    </source>
</evidence>
<evidence type="ECO:0000256" key="1">
    <source>
        <dbReference type="ARBA" id="ARBA00005384"/>
    </source>
</evidence>
<dbReference type="PANTHER" id="PTHR46577">
    <property type="entry name" value="HTH-TYPE TRANSCRIPTIONAL REGULATORY PROTEIN GABR"/>
    <property type="match status" value="1"/>
</dbReference>
<dbReference type="PROSITE" id="PS50949">
    <property type="entry name" value="HTH_GNTR"/>
    <property type="match status" value="1"/>
</dbReference>
<dbReference type="GO" id="GO:0003700">
    <property type="term" value="F:DNA-binding transcription factor activity"/>
    <property type="evidence" value="ECO:0007669"/>
    <property type="project" value="InterPro"/>
</dbReference>
<dbReference type="InterPro" id="IPR015424">
    <property type="entry name" value="PyrdxlP-dep_Trfase"/>
</dbReference>
<keyword evidence="9" id="KW-1185">Reference proteome</keyword>
<dbReference type="GO" id="GO:0008483">
    <property type="term" value="F:transaminase activity"/>
    <property type="evidence" value="ECO:0007669"/>
    <property type="project" value="UniProtKB-KW"/>
</dbReference>